<sequence>MTDIEVKVNITKKISYQRLSSILVGYFEGNPSANNTITKYTKVEPLNWEGLKETYGSDGKVWYYCYPFNEGGAIILHERENWTESGKPPRKLRLDLTTIVRGLRILEEKYPHHLEAIVEGNDDCWTSSALVECALYGDIIFG</sequence>
<evidence type="ECO:0000313" key="1">
    <source>
        <dbReference type="EMBL" id="KKN95665.1"/>
    </source>
</evidence>
<dbReference type="EMBL" id="LAZR01000069">
    <property type="protein sequence ID" value="KKN95665.1"/>
    <property type="molecule type" value="Genomic_DNA"/>
</dbReference>
<name>A0A0F9UR95_9ZZZZ</name>
<accession>A0A0F9UR95</accession>
<organism evidence="1">
    <name type="scientific">marine sediment metagenome</name>
    <dbReference type="NCBI Taxonomy" id="412755"/>
    <lineage>
        <taxon>unclassified sequences</taxon>
        <taxon>metagenomes</taxon>
        <taxon>ecological metagenomes</taxon>
    </lineage>
</organism>
<gene>
    <name evidence="1" type="ORF">LCGC14_0175340</name>
</gene>
<reference evidence="1" key="1">
    <citation type="journal article" date="2015" name="Nature">
        <title>Complex archaea that bridge the gap between prokaryotes and eukaryotes.</title>
        <authorList>
            <person name="Spang A."/>
            <person name="Saw J.H."/>
            <person name="Jorgensen S.L."/>
            <person name="Zaremba-Niedzwiedzka K."/>
            <person name="Martijn J."/>
            <person name="Lind A.E."/>
            <person name="van Eijk R."/>
            <person name="Schleper C."/>
            <person name="Guy L."/>
            <person name="Ettema T.J."/>
        </authorList>
    </citation>
    <scope>NUCLEOTIDE SEQUENCE</scope>
</reference>
<proteinExistence type="predicted"/>
<dbReference type="AlphaFoldDB" id="A0A0F9UR95"/>
<protein>
    <submittedName>
        <fullName evidence="1">Uncharacterized protein</fullName>
    </submittedName>
</protein>
<comment type="caution">
    <text evidence="1">The sequence shown here is derived from an EMBL/GenBank/DDBJ whole genome shotgun (WGS) entry which is preliminary data.</text>
</comment>